<dbReference type="GO" id="GO:0030246">
    <property type="term" value="F:carbohydrate binding"/>
    <property type="evidence" value="ECO:0007669"/>
    <property type="project" value="InterPro"/>
</dbReference>
<evidence type="ECO:0000313" key="7">
    <source>
        <dbReference type="Proteomes" id="UP000321479"/>
    </source>
</evidence>
<dbReference type="Pfam" id="PF13620">
    <property type="entry name" value="CarboxypepD_reg"/>
    <property type="match status" value="1"/>
</dbReference>
<dbReference type="PANTHER" id="PTHR40980:SF4">
    <property type="entry name" value="TONB-DEPENDENT RECEPTOR-LIKE BETA-BARREL DOMAIN-CONTAINING PROTEIN"/>
    <property type="match status" value="1"/>
</dbReference>
<proteinExistence type="predicted"/>
<organism evidence="6 7">
    <name type="scientific">Mucilaginibacter ginsenosidivorans</name>
    <dbReference type="NCBI Taxonomy" id="398053"/>
    <lineage>
        <taxon>Bacteria</taxon>
        <taxon>Pseudomonadati</taxon>
        <taxon>Bacteroidota</taxon>
        <taxon>Sphingobacteriia</taxon>
        <taxon>Sphingobacteriales</taxon>
        <taxon>Sphingobacteriaceae</taxon>
        <taxon>Mucilaginibacter</taxon>
    </lineage>
</organism>
<dbReference type="GO" id="GO:0009279">
    <property type="term" value="C:cell outer membrane"/>
    <property type="evidence" value="ECO:0007669"/>
    <property type="project" value="UniProtKB-SubCell"/>
</dbReference>
<dbReference type="SUPFAM" id="SSF49452">
    <property type="entry name" value="Starch-binding domain-like"/>
    <property type="match status" value="1"/>
</dbReference>
<dbReference type="Proteomes" id="UP000321479">
    <property type="component" value="Chromosome"/>
</dbReference>
<gene>
    <name evidence="6" type="ORF">FRZ54_15375</name>
</gene>
<dbReference type="Pfam" id="PF14905">
    <property type="entry name" value="OMP_b-brl_3"/>
    <property type="match status" value="1"/>
</dbReference>
<dbReference type="AlphaFoldDB" id="A0A5B8V015"/>
<dbReference type="RefSeq" id="WP_147032469.1">
    <property type="nucleotide sequence ID" value="NZ_CP042436.1"/>
</dbReference>
<dbReference type="InterPro" id="IPR037066">
    <property type="entry name" value="Plug_dom_sf"/>
</dbReference>
<dbReference type="OrthoDB" id="905812at2"/>
<evidence type="ECO:0000256" key="1">
    <source>
        <dbReference type="ARBA" id="ARBA00004442"/>
    </source>
</evidence>
<dbReference type="InterPro" id="IPR013784">
    <property type="entry name" value="Carb-bd-like_fold"/>
</dbReference>
<dbReference type="InterPro" id="IPR036942">
    <property type="entry name" value="Beta-barrel_TonB_sf"/>
</dbReference>
<dbReference type="Gene3D" id="2.60.40.1120">
    <property type="entry name" value="Carboxypeptidase-like, regulatory domain"/>
    <property type="match status" value="1"/>
</dbReference>
<keyword evidence="2" id="KW-0472">Membrane</keyword>
<reference evidence="6 7" key="1">
    <citation type="journal article" date="2017" name="Curr. Microbiol.">
        <title>Mucilaginibacter ginsenosidivorans sp. nov., Isolated from Soil of Ginseng Field.</title>
        <authorList>
            <person name="Kim M.M."/>
            <person name="Siddiqi M.Z."/>
            <person name="Im W.T."/>
        </authorList>
    </citation>
    <scope>NUCLEOTIDE SEQUENCE [LARGE SCALE GENOMIC DNA]</scope>
    <source>
        <strain evidence="6 7">Gsoil 3017</strain>
    </source>
</reference>
<feature type="domain" description="Outer membrane protein beta-barrel" evidence="5">
    <location>
        <begin position="380"/>
        <end position="760"/>
    </location>
</feature>
<keyword evidence="7" id="KW-1185">Reference proteome</keyword>
<dbReference type="PANTHER" id="PTHR40980">
    <property type="entry name" value="PLUG DOMAIN-CONTAINING PROTEIN"/>
    <property type="match status" value="1"/>
</dbReference>
<evidence type="ECO:0000256" key="2">
    <source>
        <dbReference type="ARBA" id="ARBA00023136"/>
    </source>
</evidence>
<name>A0A5B8V015_9SPHI</name>
<keyword evidence="6" id="KW-0675">Receptor</keyword>
<evidence type="ECO:0000259" key="5">
    <source>
        <dbReference type="Pfam" id="PF14905"/>
    </source>
</evidence>
<accession>A0A5B8V015</accession>
<dbReference type="KEGG" id="mgin:FRZ54_15375"/>
<protein>
    <submittedName>
        <fullName evidence="6">TonB-dependent receptor</fullName>
    </submittedName>
</protein>
<evidence type="ECO:0000313" key="6">
    <source>
        <dbReference type="EMBL" id="QEC63896.1"/>
    </source>
</evidence>
<comment type="subcellular location">
    <subcellularLocation>
        <location evidence="1">Cell outer membrane</location>
    </subcellularLocation>
</comment>
<evidence type="ECO:0000256" key="3">
    <source>
        <dbReference type="ARBA" id="ARBA00023237"/>
    </source>
</evidence>
<feature type="region of interest" description="Disordered" evidence="4">
    <location>
        <begin position="796"/>
        <end position="816"/>
    </location>
</feature>
<dbReference type="EMBL" id="CP042436">
    <property type="protein sequence ID" value="QEC63896.1"/>
    <property type="molecule type" value="Genomic_DNA"/>
</dbReference>
<sequence length="816" mass="89682">MRPVIICLYFLFVGAGAFGQISGHVTDTAGKPVAFATAALLRSADSTIANSATANDIGIFRMNGVQPGTYTLRITAVGYRMYRSAVFGVSEGRQADLGRLIVTQTGRQLGEVVIRADKPQVQQTAEGVTVNVQNSIITQGSSAMDVLQRSPGVIVDQHNNTISLNGKTGVMVMIDGRLMRMSMDQLITLLISMSADNIDKIELMNTPPAKYDAEGNAGIINIVTKKNKKRGTNGSVTLTGGYGVYEKASAAFNVNHNTGKVNLYGYYSYWHNHDYGYLSAIGSENAAILGGQADFSYTGISKPISNYSSAAVGTDIKLDSGTTIGVSVDYWGGGNTNHPHNYGYYLFEDAQTLTYNSFFNNSNHAGIATTNLYLDKDMAEGQKLRADLNYLYYKTRSLSNSQSSFTDSQGNQAGGTDSLFSPVQRDFGNTLINVLVGKLDYSKQFNKKLRLEAGAKVTYSRTNARSGIENFENGVWVPDVVGLANNFITYEAIDAGYLTFNMQLDSATSLVAGARYEYSHNYTDRSADINYRVDRKLGRFFPSVFFTRKINDHSSWNMSYTERITRPSYDDLASYVSYNDPVSVFTGNPLLKPTITHNLKVGYNDHDYLFSLLFSRDNGPILGTQVTTGPVSGVVYLRPVNADWQNSITLQATIPVKISDWWDMTYTLTGGLRQYRISFTPQPFEKAFLAGSFNFSENFKLGHGLSAELSGYSNSPSYNANWRSYGNTIINMGVKKQLGKGSIKLSIADIFRGSSYKSDLGRLTKDAFNSKVHVNYSSESNVATMVKLTYYRSFGSSGNKNQEKRDSGAGEERSRL</sequence>
<feature type="compositionally biased region" description="Basic and acidic residues" evidence="4">
    <location>
        <begin position="801"/>
        <end position="816"/>
    </location>
</feature>
<evidence type="ECO:0000256" key="4">
    <source>
        <dbReference type="SAM" id="MobiDB-lite"/>
    </source>
</evidence>
<dbReference type="InterPro" id="IPR041700">
    <property type="entry name" value="OMP_b-brl_3"/>
</dbReference>
<dbReference type="SUPFAM" id="SSF56935">
    <property type="entry name" value="Porins"/>
    <property type="match status" value="1"/>
</dbReference>
<keyword evidence="3" id="KW-0998">Cell outer membrane</keyword>
<dbReference type="Gene3D" id="2.40.170.20">
    <property type="entry name" value="TonB-dependent receptor, beta-barrel domain"/>
    <property type="match status" value="1"/>
</dbReference>
<dbReference type="Gene3D" id="2.170.130.10">
    <property type="entry name" value="TonB-dependent receptor, plug domain"/>
    <property type="match status" value="1"/>
</dbReference>